<proteinExistence type="predicted"/>
<evidence type="ECO:0000313" key="3">
    <source>
        <dbReference type="Proteomes" id="UP000320216"/>
    </source>
</evidence>
<dbReference type="PANTHER" id="PTHR40943">
    <property type="entry name" value="CYTOPLASMIC PROTEIN-RELATED"/>
    <property type="match status" value="1"/>
</dbReference>
<dbReference type="OrthoDB" id="9799053at2"/>
<dbReference type="EMBL" id="CP042305">
    <property type="protein sequence ID" value="QDZ15986.1"/>
    <property type="molecule type" value="Genomic_DNA"/>
</dbReference>
<evidence type="ECO:0000313" key="2">
    <source>
        <dbReference type="EMBL" id="QDZ15986.1"/>
    </source>
</evidence>
<gene>
    <name evidence="2" type="ORF">FPZ11_15485</name>
</gene>
<reference evidence="2 3" key="1">
    <citation type="submission" date="2019-07" db="EMBL/GenBank/DDBJ databases">
        <title>Full genome sequence of Humibacter sp. WJ7-1.</title>
        <authorList>
            <person name="Im W.-T."/>
        </authorList>
    </citation>
    <scope>NUCLEOTIDE SEQUENCE [LARGE SCALE GENOMIC DNA]</scope>
    <source>
        <strain evidence="2 3">WJ7-1</strain>
    </source>
</reference>
<dbReference type="Proteomes" id="UP000320216">
    <property type="component" value="Chromosome"/>
</dbReference>
<keyword evidence="3" id="KW-1185">Reference proteome</keyword>
<evidence type="ECO:0000259" key="1">
    <source>
        <dbReference type="Pfam" id="PF05899"/>
    </source>
</evidence>
<dbReference type="RefSeq" id="WP_146321990.1">
    <property type="nucleotide sequence ID" value="NZ_CP042305.1"/>
</dbReference>
<dbReference type="KEGG" id="huw:FPZ11_15485"/>
<name>A0A5B8M6L9_9MICO</name>
<dbReference type="PANTHER" id="PTHR40943:SF1">
    <property type="entry name" value="CYTOPLASMIC PROTEIN"/>
    <property type="match status" value="1"/>
</dbReference>
<dbReference type="InterPro" id="IPR014710">
    <property type="entry name" value="RmlC-like_jellyroll"/>
</dbReference>
<dbReference type="AlphaFoldDB" id="A0A5B8M6L9"/>
<dbReference type="SUPFAM" id="SSF51182">
    <property type="entry name" value="RmlC-like cupins"/>
    <property type="match status" value="1"/>
</dbReference>
<feature type="domain" description="(S)-ureidoglycine aminohydrolase cupin" evidence="1">
    <location>
        <begin position="42"/>
        <end position="113"/>
    </location>
</feature>
<dbReference type="InterPro" id="IPR011051">
    <property type="entry name" value="RmlC_Cupin_sf"/>
</dbReference>
<dbReference type="Gene3D" id="2.60.120.10">
    <property type="entry name" value="Jelly Rolls"/>
    <property type="match status" value="1"/>
</dbReference>
<organism evidence="2 3">
    <name type="scientific">Humibacter ginsenosidimutans</name>
    <dbReference type="NCBI Taxonomy" id="2599293"/>
    <lineage>
        <taxon>Bacteria</taxon>
        <taxon>Bacillati</taxon>
        <taxon>Actinomycetota</taxon>
        <taxon>Actinomycetes</taxon>
        <taxon>Micrococcales</taxon>
        <taxon>Microbacteriaceae</taxon>
        <taxon>Humibacter</taxon>
    </lineage>
</organism>
<accession>A0A5B8M6L9</accession>
<dbReference type="Pfam" id="PF05899">
    <property type="entry name" value="Cupin_3"/>
    <property type="match status" value="1"/>
</dbReference>
<protein>
    <submittedName>
        <fullName evidence="2">Cupin domain-containing protein</fullName>
    </submittedName>
</protein>
<dbReference type="InterPro" id="IPR008579">
    <property type="entry name" value="UGlyAH_Cupin_dom"/>
</dbReference>
<sequence>MNAPMNAVDLMNALSVELVFVPVDPTQVVDGAPTTGETAIAELGAAAIGVWEMSSGAMSDTEVAEVSVVIAGSASIQLVDEGRVLAVGPGDVIRFAGGERTIWRVADRVRKVYVVEAD</sequence>